<dbReference type="Proteomes" id="UP000053611">
    <property type="component" value="Unassembled WGS sequence"/>
</dbReference>
<dbReference type="EMBL" id="KQ087243">
    <property type="protein sequence ID" value="KLT40050.1"/>
    <property type="molecule type" value="Genomic_DNA"/>
</dbReference>
<keyword evidence="2" id="KW-0479">Metal-binding</keyword>
<dbReference type="Gene3D" id="4.10.240.10">
    <property type="entry name" value="Zn(2)-C6 fungal-type DNA-binding domain"/>
    <property type="match status" value="1"/>
</dbReference>
<dbReference type="InterPro" id="IPR001138">
    <property type="entry name" value="Zn2Cys6_DnaBD"/>
</dbReference>
<feature type="compositionally biased region" description="Basic and acidic residues" evidence="6">
    <location>
        <begin position="221"/>
        <end position="231"/>
    </location>
</feature>
<evidence type="ECO:0000256" key="2">
    <source>
        <dbReference type="ARBA" id="ARBA00022723"/>
    </source>
</evidence>
<proteinExistence type="predicted"/>
<evidence type="ECO:0000256" key="5">
    <source>
        <dbReference type="ARBA" id="ARBA00023242"/>
    </source>
</evidence>
<evidence type="ECO:0000256" key="4">
    <source>
        <dbReference type="ARBA" id="ARBA00023163"/>
    </source>
</evidence>
<dbReference type="AlphaFoldDB" id="A0A0J0XG49"/>
<dbReference type="OrthoDB" id="2596476at2759"/>
<dbReference type="Pfam" id="PF00172">
    <property type="entry name" value="Zn_clus"/>
    <property type="match status" value="1"/>
</dbReference>
<organism evidence="8 9">
    <name type="scientific">Cutaneotrichosporon oleaginosum</name>
    <dbReference type="NCBI Taxonomy" id="879819"/>
    <lineage>
        <taxon>Eukaryota</taxon>
        <taxon>Fungi</taxon>
        <taxon>Dikarya</taxon>
        <taxon>Basidiomycota</taxon>
        <taxon>Agaricomycotina</taxon>
        <taxon>Tremellomycetes</taxon>
        <taxon>Trichosporonales</taxon>
        <taxon>Trichosporonaceae</taxon>
        <taxon>Cutaneotrichosporon</taxon>
    </lineage>
</organism>
<gene>
    <name evidence="8" type="ORF">CC85DRAFT_287935</name>
</gene>
<feature type="compositionally biased region" description="Basic and acidic residues" evidence="6">
    <location>
        <begin position="190"/>
        <end position="200"/>
    </location>
</feature>
<dbReference type="GO" id="GO:0008270">
    <property type="term" value="F:zinc ion binding"/>
    <property type="evidence" value="ECO:0007669"/>
    <property type="project" value="InterPro"/>
</dbReference>
<dbReference type="GO" id="GO:0005634">
    <property type="term" value="C:nucleus"/>
    <property type="evidence" value="ECO:0007669"/>
    <property type="project" value="UniProtKB-SubCell"/>
</dbReference>
<feature type="compositionally biased region" description="Basic residues" evidence="6">
    <location>
        <begin position="250"/>
        <end position="259"/>
    </location>
</feature>
<protein>
    <recommendedName>
        <fullName evidence="7">Zn(2)-C6 fungal-type domain-containing protein</fullName>
    </recommendedName>
</protein>
<dbReference type="CDD" id="cd00067">
    <property type="entry name" value="GAL4"/>
    <property type="match status" value="1"/>
</dbReference>
<evidence type="ECO:0000256" key="3">
    <source>
        <dbReference type="ARBA" id="ARBA00023015"/>
    </source>
</evidence>
<dbReference type="PANTHER" id="PTHR47338:SF5">
    <property type="entry name" value="ZN(II)2CYS6 TRANSCRIPTION FACTOR (EUROFUNG)"/>
    <property type="match status" value="1"/>
</dbReference>
<evidence type="ECO:0000313" key="9">
    <source>
        <dbReference type="Proteomes" id="UP000053611"/>
    </source>
</evidence>
<keyword evidence="9" id="KW-1185">Reference proteome</keyword>
<evidence type="ECO:0000256" key="6">
    <source>
        <dbReference type="SAM" id="MobiDB-lite"/>
    </source>
</evidence>
<accession>A0A0J0XG49</accession>
<keyword evidence="4" id="KW-0804">Transcription</keyword>
<dbReference type="InterPro" id="IPR036864">
    <property type="entry name" value="Zn2-C6_fun-type_DNA-bd_sf"/>
</dbReference>
<evidence type="ECO:0000256" key="1">
    <source>
        <dbReference type="ARBA" id="ARBA00004123"/>
    </source>
</evidence>
<name>A0A0J0XG49_9TREE</name>
<dbReference type="SMART" id="SM00066">
    <property type="entry name" value="GAL4"/>
    <property type="match status" value="1"/>
</dbReference>
<feature type="compositionally biased region" description="Basic and acidic residues" evidence="6">
    <location>
        <begin position="139"/>
        <end position="151"/>
    </location>
</feature>
<evidence type="ECO:0000313" key="8">
    <source>
        <dbReference type="EMBL" id="KLT40050.1"/>
    </source>
</evidence>
<dbReference type="GeneID" id="28984680"/>
<dbReference type="GO" id="GO:0000981">
    <property type="term" value="F:DNA-binding transcription factor activity, RNA polymerase II-specific"/>
    <property type="evidence" value="ECO:0007669"/>
    <property type="project" value="InterPro"/>
</dbReference>
<keyword evidence="3" id="KW-0805">Transcription regulation</keyword>
<feature type="domain" description="Zn(2)-C6 fungal-type" evidence="7">
    <location>
        <begin position="5"/>
        <end position="37"/>
    </location>
</feature>
<dbReference type="PANTHER" id="PTHR47338">
    <property type="entry name" value="ZN(II)2CYS6 TRANSCRIPTION FACTOR (EUROFUNG)-RELATED"/>
    <property type="match status" value="1"/>
</dbReference>
<keyword evidence="5" id="KW-0539">Nucleus</keyword>
<reference evidence="8 9" key="1">
    <citation type="submission" date="2015-03" db="EMBL/GenBank/DDBJ databases">
        <title>Genomics and transcriptomics of the oil-accumulating basidiomycete yeast T. oleaginosus allow insights into substrate utilization and the diverse evolutionary trajectories of mating systems in fungi.</title>
        <authorList>
            <consortium name="DOE Joint Genome Institute"/>
            <person name="Kourist R."/>
            <person name="Kracht O."/>
            <person name="Bracharz F."/>
            <person name="Lipzen A."/>
            <person name="Nolan M."/>
            <person name="Ohm R."/>
            <person name="Grigoriev I."/>
            <person name="Sun S."/>
            <person name="Heitman J."/>
            <person name="Bruck T."/>
            <person name="Nowrousian M."/>
        </authorList>
    </citation>
    <scope>NUCLEOTIDE SEQUENCE [LARGE SCALE GENOMIC DNA]</scope>
    <source>
        <strain evidence="8 9">IBC0246</strain>
    </source>
</reference>
<feature type="region of interest" description="Disordered" evidence="6">
    <location>
        <begin position="133"/>
        <end position="259"/>
    </location>
</feature>
<evidence type="ECO:0000259" key="7">
    <source>
        <dbReference type="PROSITE" id="PS50048"/>
    </source>
</evidence>
<dbReference type="SUPFAM" id="SSF57701">
    <property type="entry name" value="Zn2/Cys6 DNA-binding domain"/>
    <property type="match status" value="1"/>
</dbReference>
<dbReference type="InterPro" id="IPR050815">
    <property type="entry name" value="TF_fung"/>
</dbReference>
<comment type="subcellular location">
    <subcellularLocation>
        <location evidence="1">Nucleus</location>
    </subcellularLocation>
</comment>
<sequence>MADRACNRCIAKKRRCDHERPVCGTCKKLKLEGECVYPPPQARRGPVAGMSRRAEHRAQQCENALWFLLNLPGVQEAIERVDPEVLRRPFVAAPTASMERAARNEWWGDHTMRQPVDVLMFRDACCGLQRTRTVTSNGHTEEASEAAEPHDAAPSYDGGGNGDGEDDGDYYARRDPQTQSTSHSPPHDATQPERRRDEMRNAMGPSLWQLVTAAIPDDDEPVPRREAEREWAPPMWTAPPPREDYPEGPKRKRRTDLFW</sequence>
<dbReference type="PROSITE" id="PS50048">
    <property type="entry name" value="ZN2_CY6_FUNGAL_2"/>
    <property type="match status" value="1"/>
</dbReference>
<dbReference type="RefSeq" id="XP_018276541.1">
    <property type="nucleotide sequence ID" value="XM_018424077.1"/>
</dbReference>